<feature type="region of interest" description="Disordered" evidence="1">
    <location>
        <begin position="1"/>
        <end position="138"/>
    </location>
</feature>
<gene>
    <name evidence="4" type="ORF">UA08_02200</name>
</gene>
<evidence type="ECO:0000313" key="4">
    <source>
        <dbReference type="EMBL" id="OKL61665.1"/>
    </source>
</evidence>
<keyword evidence="2" id="KW-0812">Transmembrane</keyword>
<dbReference type="GeneID" id="31001955"/>
<comment type="caution">
    <text evidence="4">The sequence shown here is derived from an EMBL/GenBank/DDBJ whole genome shotgun (WGS) entry which is preliminary data.</text>
</comment>
<keyword evidence="5" id="KW-1185">Reference proteome</keyword>
<keyword evidence="2" id="KW-0472">Membrane</keyword>
<dbReference type="PANTHER" id="PTHR39461:SF1">
    <property type="entry name" value="LEA DOMAIN PROTEIN (AFU_ORTHOLOGUE AFUA_8G04920)"/>
    <property type="match status" value="1"/>
</dbReference>
<accession>A0A225B488</accession>
<sequence length="1064" mass="114328">MMASAAARPKVKRMQDAAEGPPKLRGESTEKQVKPLPSPHTKHAASSSQAPLQSLKQSAFPIPGEQREQRQQPQGLGNQQAVPSGSRMAGLAQRSMEQAGNLMQKVDAGKVSQGVKQVTEKTPTSDASGADKVSKEVQDLSSLDGLEVSEGGMILDESGQAVGQVVEGDPEDLVGWTVSANGEILDDDGDVIGYVDLIRGGTTETTDAKGLSKTMLQNLKDLPIDAAGMIKDETGRLIGQVVEGKPDLVAGMVPNEKGEVLDDEGELIGRVDVASVSPEKASEAVEQPKPETGLSDISVLKGRELNEEGKIVSDAGDVIGQLTEGQDAKKLAGKPVDAQGQVIDDYKNVLGKVELVPGEASDAAIQRLGEQGEQVQEPVDEVSRKLPDISTLQGLACNKLGTIIAENGAAVGEVIEGDPKSLWKQGFQLDSQGQFWDHQGNIVGKAQPIPLEEEPAGIFSGLGEICVAEGGWIQDENGNRVGKLVDGDPKKLVGHVVDDDGDIVDKRGNVIGHVEPWEEPEPEEMVDFSTIESLSPNKMGNVIGQQQVPIARVVEGDLKEVAGRPIDRNGKIWNDKGEVIGRVEYIPDWEVEEMGIFSGLGVLVVDGSGFVRDEDENIVGKIVEGDPKSLRGKAVDDDGEILDKYGNVKGRAERYEPPEEEEEEPDLSLLEGMKVNKLGNVVDSQGTVFGRVVDGNPKKLVGKTVDANGQIWSDAGKVIGQAECIPDTDRERPEGAFSGLEGLTLDKDGRVIEQSGQVVGRLLDGDPQRLRGRAVDEDGEIVDKLGNVIGRAERWEPEDVPREISPMAGRKVNKEGEVRDADGNLIGKVTEGNLSRLVGKTIDDNGYILDNDGNKLGECTLIENLSPELSPEDVEKQQQEMEDKRLAKKMSAIVQQTLDTVGPLCTQITQHIEKAHNTPKEELDEEKLVNEVKPLIEKAGDGLQECKGALRALDPDGQVAARAKARSAMHEATPEEYQLADSLKELTKTVVETIENGRRLIADMPHAKKKINPLWALLSEPLFQIIAAVGLLLSGVLGLVVITISVNHDSSFYKLAYMMPEALT</sequence>
<dbReference type="EMBL" id="LFMY01000003">
    <property type="protein sequence ID" value="OKL61665.1"/>
    <property type="molecule type" value="Genomic_DNA"/>
</dbReference>
<feature type="domain" description="DUF6987" evidence="3">
    <location>
        <begin position="875"/>
        <end position="1040"/>
    </location>
</feature>
<protein>
    <recommendedName>
        <fullName evidence="3">DUF6987 domain-containing protein</fullName>
    </recommendedName>
</protein>
<evidence type="ECO:0000259" key="3">
    <source>
        <dbReference type="Pfam" id="PF22485"/>
    </source>
</evidence>
<dbReference type="PANTHER" id="PTHR39461">
    <property type="entry name" value="LEA DOMAIN PROTEIN (AFU_ORTHOLOGUE AFUA_8G04920)"/>
    <property type="match status" value="1"/>
</dbReference>
<feature type="compositionally biased region" description="Basic and acidic residues" evidence="1">
    <location>
        <begin position="22"/>
        <end position="33"/>
    </location>
</feature>
<feature type="compositionally biased region" description="Low complexity" evidence="1">
    <location>
        <begin position="71"/>
        <end position="80"/>
    </location>
</feature>
<evidence type="ECO:0000256" key="2">
    <source>
        <dbReference type="SAM" id="Phobius"/>
    </source>
</evidence>
<organism evidence="4 5">
    <name type="scientific">Talaromyces atroroseus</name>
    <dbReference type="NCBI Taxonomy" id="1441469"/>
    <lineage>
        <taxon>Eukaryota</taxon>
        <taxon>Fungi</taxon>
        <taxon>Dikarya</taxon>
        <taxon>Ascomycota</taxon>
        <taxon>Pezizomycotina</taxon>
        <taxon>Eurotiomycetes</taxon>
        <taxon>Eurotiomycetidae</taxon>
        <taxon>Eurotiales</taxon>
        <taxon>Trichocomaceae</taxon>
        <taxon>Talaromyces</taxon>
        <taxon>Talaromyces sect. Trachyspermi</taxon>
    </lineage>
</organism>
<dbReference type="Pfam" id="PF12396">
    <property type="entry name" value="DUF3659"/>
    <property type="match status" value="10"/>
</dbReference>
<keyword evidence="2" id="KW-1133">Transmembrane helix</keyword>
<name>A0A225B488_TALAT</name>
<feature type="transmembrane region" description="Helical" evidence="2">
    <location>
        <begin position="1022"/>
        <end position="1046"/>
    </location>
</feature>
<dbReference type="Pfam" id="PF22485">
    <property type="entry name" value="DUF6987"/>
    <property type="match status" value="1"/>
</dbReference>
<proteinExistence type="predicted"/>
<reference evidence="4 5" key="1">
    <citation type="submission" date="2015-06" db="EMBL/GenBank/DDBJ databases">
        <title>Talaromyces atroroseus IBT 11181 draft genome.</title>
        <authorList>
            <person name="Rasmussen K.B."/>
            <person name="Rasmussen S."/>
            <person name="Petersen B."/>
            <person name="Sicheritz-Ponten T."/>
            <person name="Mortensen U.H."/>
            <person name="Thrane U."/>
        </authorList>
    </citation>
    <scope>NUCLEOTIDE SEQUENCE [LARGE SCALE GENOMIC DNA]</scope>
    <source>
        <strain evidence="4 5">IBT 11181</strain>
    </source>
</reference>
<dbReference type="RefSeq" id="XP_020121786.1">
    <property type="nucleotide sequence ID" value="XM_020264926.1"/>
</dbReference>
<dbReference type="AlphaFoldDB" id="A0A225B488"/>
<evidence type="ECO:0000256" key="1">
    <source>
        <dbReference type="SAM" id="MobiDB-lite"/>
    </source>
</evidence>
<feature type="compositionally biased region" description="Polar residues" evidence="1">
    <location>
        <begin position="114"/>
        <end position="127"/>
    </location>
</feature>
<dbReference type="STRING" id="1441469.A0A225B488"/>
<dbReference type="InterPro" id="IPR054256">
    <property type="entry name" value="DUF6987"/>
</dbReference>
<dbReference type="OrthoDB" id="3937590at2759"/>
<evidence type="ECO:0000313" key="5">
    <source>
        <dbReference type="Proteomes" id="UP000214365"/>
    </source>
</evidence>
<dbReference type="Proteomes" id="UP000214365">
    <property type="component" value="Unassembled WGS sequence"/>
</dbReference>
<dbReference type="InterPro" id="IPR022124">
    <property type="entry name" value="DUF3659"/>
</dbReference>
<feature type="compositionally biased region" description="Low complexity" evidence="1">
    <location>
        <begin position="44"/>
        <end position="59"/>
    </location>
</feature>